<dbReference type="InterPro" id="IPR038948">
    <property type="entry name" value="POLR1D-like"/>
</dbReference>
<feature type="compositionally biased region" description="Basic and acidic residues" evidence="1">
    <location>
        <begin position="102"/>
        <end position="115"/>
    </location>
</feature>
<feature type="region of interest" description="Disordered" evidence="1">
    <location>
        <begin position="60"/>
        <end position="122"/>
    </location>
</feature>
<dbReference type="Proteomes" id="UP001292094">
    <property type="component" value="Unassembled WGS sequence"/>
</dbReference>
<evidence type="ECO:0000313" key="2">
    <source>
        <dbReference type="EMBL" id="KAK4323475.1"/>
    </source>
</evidence>
<name>A0AAE1QAY5_9EUCA</name>
<gene>
    <name evidence="2" type="ORF">Pmani_005826</name>
</gene>
<feature type="compositionally biased region" description="Basic and acidic residues" evidence="1">
    <location>
        <begin position="60"/>
        <end position="85"/>
    </location>
</feature>
<dbReference type="PANTHER" id="PTHR34769">
    <property type="entry name" value="RCG42593, ISOFORM CRA_A"/>
    <property type="match status" value="1"/>
</dbReference>
<keyword evidence="3" id="KW-1185">Reference proteome</keyword>
<accession>A0AAE1QAY5</accession>
<dbReference type="EMBL" id="JAWZYT010000438">
    <property type="protein sequence ID" value="KAK4323475.1"/>
    <property type="molecule type" value="Genomic_DNA"/>
</dbReference>
<reference evidence="2" key="1">
    <citation type="submission" date="2023-11" db="EMBL/GenBank/DDBJ databases">
        <title>Genome assemblies of two species of porcelain crab, Petrolisthes cinctipes and Petrolisthes manimaculis (Anomura: Porcellanidae).</title>
        <authorList>
            <person name="Angst P."/>
        </authorList>
    </citation>
    <scope>NUCLEOTIDE SEQUENCE</scope>
    <source>
        <strain evidence="2">PB745_02</strain>
        <tissue evidence="2">Gill</tissue>
    </source>
</reference>
<protein>
    <submittedName>
        <fullName evidence="2">Uncharacterized protein</fullName>
    </submittedName>
</protein>
<comment type="caution">
    <text evidence="2">The sequence shown here is derived from an EMBL/GenBank/DDBJ whole genome shotgun (WGS) entry which is preliminary data.</text>
</comment>
<evidence type="ECO:0000313" key="3">
    <source>
        <dbReference type="Proteomes" id="UP001292094"/>
    </source>
</evidence>
<evidence type="ECO:0000256" key="1">
    <source>
        <dbReference type="SAM" id="MobiDB-lite"/>
    </source>
</evidence>
<feature type="region of interest" description="Disordered" evidence="1">
    <location>
        <begin position="147"/>
        <end position="169"/>
    </location>
</feature>
<sequence>MPTDDELSRLAEQALLREAQRGAVRAEVSGPSGWLRSRLPSTNKTFLHNTLLGALAANRVKEKEDKRKSESGKRKRQIEEQDRNTYKPLYIQASTKSKKPPRVTEKWTPGKDNNAKRTKKPKNTDGAVFVWGEEGLELTRPTELICNGKSSKNISDSRSSGKVLPRNIKFVSSEDNRTCESNNR</sequence>
<proteinExistence type="predicted"/>
<organism evidence="2 3">
    <name type="scientific">Petrolisthes manimaculis</name>
    <dbReference type="NCBI Taxonomy" id="1843537"/>
    <lineage>
        <taxon>Eukaryota</taxon>
        <taxon>Metazoa</taxon>
        <taxon>Ecdysozoa</taxon>
        <taxon>Arthropoda</taxon>
        <taxon>Crustacea</taxon>
        <taxon>Multicrustacea</taxon>
        <taxon>Malacostraca</taxon>
        <taxon>Eumalacostraca</taxon>
        <taxon>Eucarida</taxon>
        <taxon>Decapoda</taxon>
        <taxon>Pleocyemata</taxon>
        <taxon>Anomura</taxon>
        <taxon>Galatheoidea</taxon>
        <taxon>Porcellanidae</taxon>
        <taxon>Petrolisthes</taxon>
    </lineage>
</organism>
<dbReference type="PANTHER" id="PTHR34769:SF1">
    <property type="entry name" value="RNA POLYMERASE I AND III SUBUNIT D"/>
    <property type="match status" value="1"/>
</dbReference>
<dbReference type="AlphaFoldDB" id="A0AAE1QAY5"/>
<feature type="compositionally biased region" description="Low complexity" evidence="1">
    <location>
        <begin position="149"/>
        <end position="162"/>
    </location>
</feature>
<feature type="region of interest" description="Disordered" evidence="1">
    <location>
        <begin position="20"/>
        <end position="41"/>
    </location>
</feature>